<dbReference type="SUPFAM" id="SSF46689">
    <property type="entry name" value="Homeodomain-like"/>
    <property type="match status" value="2"/>
</dbReference>
<dbReference type="SMART" id="SM00342">
    <property type="entry name" value="HTH_ARAC"/>
    <property type="match status" value="1"/>
</dbReference>
<evidence type="ECO:0000259" key="4">
    <source>
        <dbReference type="PROSITE" id="PS01124"/>
    </source>
</evidence>
<dbReference type="Proteomes" id="UP000049828">
    <property type="component" value="Unassembled WGS sequence"/>
</dbReference>
<dbReference type="SUPFAM" id="SSF51215">
    <property type="entry name" value="Regulatory protein AraC"/>
    <property type="match status" value="1"/>
</dbReference>
<dbReference type="GO" id="GO:0003700">
    <property type="term" value="F:DNA-binding transcription factor activity"/>
    <property type="evidence" value="ECO:0007669"/>
    <property type="project" value="InterPro"/>
</dbReference>
<evidence type="ECO:0000313" key="5">
    <source>
        <dbReference type="EMBL" id="CRL43542.1"/>
    </source>
</evidence>
<sequence length="289" mass="33932">MINVSGHLRNERRVIGFVDETVPLAVNCCGMQIFKTKDYSQDRSLGRVDYQLIYVYKGIGHYFLNGKWNSITAGNILLFRPHEPQTYFYYANEHPEIYWIHFTGSDCEKLIEKYQIHNCYIGEHTLLKTLFQETIIELQLKKAYYDDIVLSSFLHMLVMIVRSRQQLLTSSENDFSIDRLVMQLNQHYMKDWTVSSMAKYCKLSVGYFSHIFKERMDAAPMHYLNDLRIEKAKELISTNTMKLSDVASMVGFSDSLYFSRVFKKTTGIPPKEYQQSLLTANTPNWWPDK</sequence>
<evidence type="ECO:0000256" key="1">
    <source>
        <dbReference type="ARBA" id="ARBA00023015"/>
    </source>
</evidence>
<evidence type="ECO:0000256" key="2">
    <source>
        <dbReference type="ARBA" id="ARBA00023125"/>
    </source>
</evidence>
<dbReference type="InterPro" id="IPR018060">
    <property type="entry name" value="HTH_AraC"/>
</dbReference>
<keyword evidence="2 5" id="KW-0238">DNA-binding</keyword>
<dbReference type="InterPro" id="IPR018062">
    <property type="entry name" value="HTH_AraC-typ_CS"/>
</dbReference>
<keyword evidence="3" id="KW-0804">Transcription</keyword>
<organism evidence="5 6">
    <name type="scientific">Roseburia inulinivorans</name>
    <dbReference type="NCBI Taxonomy" id="360807"/>
    <lineage>
        <taxon>Bacteria</taxon>
        <taxon>Bacillati</taxon>
        <taxon>Bacillota</taxon>
        <taxon>Clostridia</taxon>
        <taxon>Lachnospirales</taxon>
        <taxon>Lachnospiraceae</taxon>
        <taxon>Roseburia</taxon>
    </lineage>
</organism>
<gene>
    <name evidence="5" type="ORF">RIL183_11421</name>
</gene>
<dbReference type="Pfam" id="PF12833">
    <property type="entry name" value="HTH_18"/>
    <property type="match status" value="1"/>
</dbReference>
<dbReference type="PANTHER" id="PTHR43280">
    <property type="entry name" value="ARAC-FAMILY TRANSCRIPTIONAL REGULATOR"/>
    <property type="match status" value="1"/>
</dbReference>
<dbReference type="InterPro" id="IPR003313">
    <property type="entry name" value="AraC-bd"/>
</dbReference>
<reference evidence="6" key="1">
    <citation type="submission" date="2015-05" db="EMBL/GenBank/DDBJ databases">
        <authorList>
            <consortium name="Pathogen Informatics"/>
        </authorList>
    </citation>
    <scope>NUCLEOTIDE SEQUENCE [LARGE SCALE GENOMIC DNA]</scope>
    <source>
        <strain evidence="6">L1-83</strain>
    </source>
</reference>
<dbReference type="RefSeq" id="WP_024853299.1">
    <property type="nucleotide sequence ID" value="NZ_CAKZTK010000022.1"/>
</dbReference>
<dbReference type="InterPro" id="IPR009057">
    <property type="entry name" value="Homeodomain-like_sf"/>
</dbReference>
<dbReference type="EMBL" id="CVRS01000142">
    <property type="protein sequence ID" value="CRL43542.1"/>
    <property type="molecule type" value="Genomic_DNA"/>
</dbReference>
<accession>A0A0M6X0N9</accession>
<proteinExistence type="predicted"/>
<dbReference type="GO" id="GO:0043565">
    <property type="term" value="F:sequence-specific DNA binding"/>
    <property type="evidence" value="ECO:0007669"/>
    <property type="project" value="InterPro"/>
</dbReference>
<evidence type="ECO:0000313" key="6">
    <source>
        <dbReference type="Proteomes" id="UP000049828"/>
    </source>
</evidence>
<dbReference type="Pfam" id="PF02311">
    <property type="entry name" value="AraC_binding"/>
    <property type="match status" value="1"/>
</dbReference>
<dbReference type="Gene3D" id="1.10.10.60">
    <property type="entry name" value="Homeodomain-like"/>
    <property type="match status" value="2"/>
</dbReference>
<dbReference type="InterPro" id="IPR037923">
    <property type="entry name" value="HTH-like"/>
</dbReference>
<name>A0A0M6X0N9_9FIRM</name>
<dbReference type="PROSITE" id="PS00041">
    <property type="entry name" value="HTH_ARAC_FAMILY_1"/>
    <property type="match status" value="1"/>
</dbReference>
<evidence type="ECO:0000256" key="3">
    <source>
        <dbReference type="ARBA" id="ARBA00023163"/>
    </source>
</evidence>
<dbReference type="PRINTS" id="PR00032">
    <property type="entry name" value="HTHARAC"/>
</dbReference>
<keyword evidence="6" id="KW-1185">Reference proteome</keyword>
<feature type="domain" description="HTH araC/xylS-type" evidence="4">
    <location>
        <begin position="178"/>
        <end position="276"/>
    </location>
</feature>
<protein>
    <submittedName>
        <fullName evidence="5">AraC-type DNA-binding domain-containing proteins</fullName>
    </submittedName>
</protein>
<dbReference type="PROSITE" id="PS01124">
    <property type="entry name" value="HTH_ARAC_FAMILY_2"/>
    <property type="match status" value="1"/>
</dbReference>
<dbReference type="AlphaFoldDB" id="A0A0M6X0N9"/>
<keyword evidence="1" id="KW-0805">Transcription regulation</keyword>
<dbReference type="PANTHER" id="PTHR43280:SF28">
    <property type="entry name" value="HTH-TYPE TRANSCRIPTIONAL ACTIVATOR RHAS"/>
    <property type="match status" value="1"/>
</dbReference>
<dbReference type="InterPro" id="IPR020449">
    <property type="entry name" value="Tscrpt_reg_AraC-type_HTH"/>
</dbReference>
<dbReference type="OrthoDB" id="9782911at2"/>
<dbReference type="Gene3D" id="2.60.120.280">
    <property type="entry name" value="Regulatory protein AraC"/>
    <property type="match status" value="1"/>
</dbReference>